<proteinExistence type="predicted"/>
<dbReference type="AlphaFoldDB" id="A0A6J4USC7"/>
<dbReference type="EMBL" id="CADCWN010000059">
    <property type="protein sequence ID" value="CAA9558374.1"/>
    <property type="molecule type" value="Genomic_DNA"/>
</dbReference>
<keyword evidence="1" id="KW-0732">Signal</keyword>
<gene>
    <name evidence="2" type="ORF">AVDCRST_MAG18-872</name>
</gene>
<feature type="chain" id="PRO_5026878504" evidence="1">
    <location>
        <begin position="24"/>
        <end position="97"/>
    </location>
</feature>
<dbReference type="PROSITE" id="PS51257">
    <property type="entry name" value="PROKAR_LIPOPROTEIN"/>
    <property type="match status" value="1"/>
</dbReference>
<accession>A0A6J4USC7</accession>
<feature type="signal peptide" evidence="1">
    <location>
        <begin position="1"/>
        <end position="23"/>
    </location>
</feature>
<evidence type="ECO:0000256" key="1">
    <source>
        <dbReference type="SAM" id="SignalP"/>
    </source>
</evidence>
<sequence>MSPRSRILLLGVALLLALPLALGACGGASERSITGQVVAVDATAKTFSVQATDGKRYDFKAGGGVDIVHVKEHMDGKKQIEVKYSGTTSPYEASHAH</sequence>
<evidence type="ECO:0000313" key="2">
    <source>
        <dbReference type="EMBL" id="CAA9558374.1"/>
    </source>
</evidence>
<name>A0A6J4USC7_9BACT</name>
<reference evidence="2" key="1">
    <citation type="submission" date="2020-02" db="EMBL/GenBank/DDBJ databases">
        <authorList>
            <person name="Meier V. D."/>
        </authorList>
    </citation>
    <scope>NUCLEOTIDE SEQUENCE</scope>
    <source>
        <strain evidence="2">AVDCRST_MAG18</strain>
    </source>
</reference>
<protein>
    <submittedName>
        <fullName evidence="2">Uncharacterized protein</fullName>
    </submittedName>
</protein>
<organism evidence="2">
    <name type="scientific">uncultured Thermomicrobiales bacterium</name>
    <dbReference type="NCBI Taxonomy" id="1645740"/>
    <lineage>
        <taxon>Bacteria</taxon>
        <taxon>Pseudomonadati</taxon>
        <taxon>Thermomicrobiota</taxon>
        <taxon>Thermomicrobia</taxon>
        <taxon>Thermomicrobiales</taxon>
        <taxon>environmental samples</taxon>
    </lineage>
</organism>